<organism evidence="3">
    <name type="scientific">uncultured Caudovirales phage</name>
    <dbReference type="NCBI Taxonomy" id="2100421"/>
    <lineage>
        <taxon>Viruses</taxon>
        <taxon>Duplodnaviria</taxon>
        <taxon>Heunggongvirae</taxon>
        <taxon>Uroviricota</taxon>
        <taxon>Caudoviricetes</taxon>
        <taxon>Peduoviridae</taxon>
        <taxon>Maltschvirus</taxon>
        <taxon>Maltschvirus maltsch</taxon>
    </lineage>
</organism>
<dbReference type="EMBL" id="LR798388">
    <property type="protein sequence ID" value="CAB5228239.1"/>
    <property type="molecule type" value="Genomic_DNA"/>
</dbReference>
<sequence>MIISFILGLVIGFIAGLLTFKNNQVKADKLVSDAQNTLEVDKAKAKHLLDALKGK</sequence>
<proteinExistence type="predicted"/>
<evidence type="ECO:0000313" key="3">
    <source>
        <dbReference type="EMBL" id="CAB5228239.1"/>
    </source>
</evidence>
<evidence type="ECO:0000313" key="1">
    <source>
        <dbReference type="EMBL" id="CAB4182744.1"/>
    </source>
</evidence>
<protein>
    <submittedName>
        <fullName evidence="3">Uncharacterized protein</fullName>
    </submittedName>
</protein>
<dbReference type="EMBL" id="LR797384">
    <property type="protein sequence ID" value="CAB4212592.1"/>
    <property type="molecule type" value="Genomic_DNA"/>
</dbReference>
<name>A0A6J7XAT8_9CAUD</name>
<reference evidence="3" key="1">
    <citation type="submission" date="2020-05" db="EMBL/GenBank/DDBJ databases">
        <authorList>
            <person name="Chiriac C."/>
            <person name="Salcher M."/>
            <person name="Ghai R."/>
            <person name="Kavagutti S V."/>
        </authorList>
    </citation>
    <scope>NUCLEOTIDE SEQUENCE</scope>
</reference>
<accession>A0A6J7XAT8</accession>
<evidence type="ECO:0000313" key="2">
    <source>
        <dbReference type="EMBL" id="CAB4212592.1"/>
    </source>
</evidence>
<gene>
    <name evidence="1" type="ORF">UFOVP1086_21</name>
    <name evidence="2" type="ORF">UFOVP1440_21</name>
    <name evidence="3" type="ORF">UFOVP1533_21</name>
</gene>
<dbReference type="EMBL" id="LR797027">
    <property type="protein sequence ID" value="CAB4182744.1"/>
    <property type="molecule type" value="Genomic_DNA"/>
</dbReference>